<organism evidence="8 9">
    <name type="scientific">Streptomyces synnematoformans</name>
    <dbReference type="NCBI Taxonomy" id="415721"/>
    <lineage>
        <taxon>Bacteria</taxon>
        <taxon>Bacillati</taxon>
        <taxon>Actinomycetota</taxon>
        <taxon>Actinomycetes</taxon>
        <taxon>Kitasatosporales</taxon>
        <taxon>Streptomycetaceae</taxon>
        <taxon>Streptomyces</taxon>
    </lineage>
</organism>
<comment type="caution">
    <text evidence="8">The sequence shown here is derived from an EMBL/GenBank/DDBJ whole genome shotgun (WGS) entry which is preliminary data.</text>
</comment>
<dbReference type="EMBL" id="BAAAPF010000155">
    <property type="protein sequence ID" value="GAA2133857.1"/>
    <property type="molecule type" value="Genomic_DNA"/>
</dbReference>
<reference evidence="8 9" key="1">
    <citation type="journal article" date="2019" name="Int. J. Syst. Evol. Microbiol.">
        <title>The Global Catalogue of Microorganisms (GCM) 10K type strain sequencing project: providing services to taxonomists for standard genome sequencing and annotation.</title>
        <authorList>
            <consortium name="The Broad Institute Genomics Platform"/>
            <consortium name="The Broad Institute Genome Sequencing Center for Infectious Disease"/>
            <person name="Wu L."/>
            <person name="Ma J."/>
        </authorList>
    </citation>
    <scope>NUCLEOTIDE SEQUENCE [LARGE SCALE GENOMIC DNA]</scope>
    <source>
        <strain evidence="8 9">JCM 15481</strain>
    </source>
</reference>
<dbReference type="Pfam" id="PF10590">
    <property type="entry name" value="PNP_phzG_C"/>
    <property type="match status" value="1"/>
</dbReference>
<sequence>MTDLRRLLRGIEVFAGDLPSFDPRDTPDEPAALFESWLLAAVRAGVREPHAMTLSTADAGGDPSARVLILKDVGPDGWQFASDAGSPKGRDLAKRPYAALTFYWPPLARQVRVRGPVGTADPELSAADFLARGAEARAEALLGRQSRPLADPAERDAAIGESLARVAADPGLVARGWTLYTVRPETVEFWQGDKARRHTRLVYERTTPGWRKHMLWP</sequence>
<gene>
    <name evidence="8" type="ORF">GCM10009802_42340</name>
</gene>
<dbReference type="Proteomes" id="UP001500443">
    <property type="component" value="Unassembled WGS sequence"/>
</dbReference>
<evidence type="ECO:0000256" key="5">
    <source>
        <dbReference type="ARBA" id="ARBA00023002"/>
    </source>
</evidence>
<evidence type="ECO:0000313" key="9">
    <source>
        <dbReference type="Proteomes" id="UP001500443"/>
    </source>
</evidence>
<comment type="cofactor">
    <cofactor evidence="1">
        <name>FMN</name>
        <dbReference type="ChEBI" id="CHEBI:58210"/>
    </cofactor>
</comment>
<evidence type="ECO:0000256" key="4">
    <source>
        <dbReference type="ARBA" id="ARBA00022643"/>
    </source>
</evidence>
<dbReference type="InterPro" id="IPR000659">
    <property type="entry name" value="Pyridox_Oxase"/>
</dbReference>
<dbReference type="PIRSF" id="PIRSF000190">
    <property type="entry name" value="Pyd_amn-ph_oxd"/>
    <property type="match status" value="1"/>
</dbReference>
<keyword evidence="5" id="KW-0560">Oxidoreductase</keyword>
<feature type="domain" description="Pyridoxine 5'-phosphate oxidase dimerisation C-terminal" evidence="7">
    <location>
        <begin position="177"/>
        <end position="217"/>
    </location>
</feature>
<dbReference type="PANTHER" id="PTHR10851:SF0">
    <property type="entry name" value="PYRIDOXINE-5'-PHOSPHATE OXIDASE"/>
    <property type="match status" value="1"/>
</dbReference>
<dbReference type="RefSeq" id="WP_344291584.1">
    <property type="nucleotide sequence ID" value="NZ_BAAAPF010000155.1"/>
</dbReference>
<evidence type="ECO:0000256" key="2">
    <source>
        <dbReference type="ARBA" id="ARBA00007301"/>
    </source>
</evidence>
<protein>
    <submittedName>
        <fullName evidence="8">Pyridoxal 5'-phosphate synthase</fullName>
    </submittedName>
</protein>
<feature type="domain" description="Pyridoxamine 5'-phosphate oxidase N-terminal" evidence="6">
    <location>
        <begin position="40"/>
        <end position="149"/>
    </location>
</feature>
<evidence type="ECO:0000256" key="1">
    <source>
        <dbReference type="ARBA" id="ARBA00001917"/>
    </source>
</evidence>
<keyword evidence="3" id="KW-0285">Flavoprotein</keyword>
<keyword evidence="9" id="KW-1185">Reference proteome</keyword>
<name>A0ABN2YXX6_9ACTN</name>
<evidence type="ECO:0000259" key="6">
    <source>
        <dbReference type="Pfam" id="PF01243"/>
    </source>
</evidence>
<dbReference type="NCBIfam" id="NF004231">
    <property type="entry name" value="PRK05679.1"/>
    <property type="match status" value="1"/>
</dbReference>
<dbReference type="PANTHER" id="PTHR10851">
    <property type="entry name" value="PYRIDOXINE-5-PHOSPHATE OXIDASE"/>
    <property type="match status" value="1"/>
</dbReference>
<dbReference type="InterPro" id="IPR019576">
    <property type="entry name" value="Pyridoxamine_oxidase_dimer_C"/>
</dbReference>
<proteinExistence type="inferred from homology"/>
<dbReference type="Gene3D" id="2.30.110.10">
    <property type="entry name" value="Electron Transport, Fmn-binding Protein, Chain A"/>
    <property type="match status" value="1"/>
</dbReference>
<keyword evidence="4" id="KW-0288">FMN</keyword>
<dbReference type="Pfam" id="PF01243">
    <property type="entry name" value="PNPOx_N"/>
    <property type="match status" value="1"/>
</dbReference>
<comment type="similarity">
    <text evidence="2">Belongs to the pyridoxamine 5'-phosphate oxidase family.</text>
</comment>
<dbReference type="InterPro" id="IPR012349">
    <property type="entry name" value="Split_barrel_FMN-bd"/>
</dbReference>
<accession>A0ABN2YXX6</accession>
<dbReference type="SUPFAM" id="SSF50475">
    <property type="entry name" value="FMN-binding split barrel"/>
    <property type="match status" value="1"/>
</dbReference>
<evidence type="ECO:0000256" key="3">
    <source>
        <dbReference type="ARBA" id="ARBA00022630"/>
    </source>
</evidence>
<evidence type="ECO:0000313" key="8">
    <source>
        <dbReference type="EMBL" id="GAA2133857.1"/>
    </source>
</evidence>
<dbReference type="InterPro" id="IPR011576">
    <property type="entry name" value="Pyridox_Oxase_N"/>
</dbReference>
<evidence type="ECO:0000259" key="7">
    <source>
        <dbReference type="Pfam" id="PF10590"/>
    </source>
</evidence>